<dbReference type="SUPFAM" id="SSF47413">
    <property type="entry name" value="lambda repressor-like DNA-binding domains"/>
    <property type="match status" value="1"/>
</dbReference>
<feature type="region of interest" description="Disordered" evidence="1">
    <location>
        <begin position="147"/>
        <end position="212"/>
    </location>
</feature>
<gene>
    <name evidence="4" type="ORF">GCM10010315_54640</name>
</gene>
<feature type="transmembrane region" description="Helical" evidence="2">
    <location>
        <begin position="120"/>
        <end position="141"/>
    </location>
</feature>
<dbReference type="CDD" id="cd00093">
    <property type="entry name" value="HTH_XRE"/>
    <property type="match status" value="1"/>
</dbReference>
<proteinExistence type="predicted"/>
<accession>A0ABN3U593</accession>
<evidence type="ECO:0000313" key="5">
    <source>
        <dbReference type="Proteomes" id="UP001500886"/>
    </source>
</evidence>
<protein>
    <submittedName>
        <fullName evidence="4">Helix-turn-helix transcriptional regulator</fullName>
    </submittedName>
</protein>
<evidence type="ECO:0000256" key="1">
    <source>
        <dbReference type="SAM" id="MobiDB-lite"/>
    </source>
</evidence>
<evidence type="ECO:0000259" key="3">
    <source>
        <dbReference type="SMART" id="SM00530"/>
    </source>
</evidence>
<dbReference type="InterPro" id="IPR010982">
    <property type="entry name" value="Lambda_DNA-bd_dom_sf"/>
</dbReference>
<dbReference type="Proteomes" id="UP001500886">
    <property type="component" value="Unassembled WGS sequence"/>
</dbReference>
<dbReference type="InterPro" id="IPR001387">
    <property type="entry name" value="Cro/C1-type_HTH"/>
</dbReference>
<dbReference type="Gene3D" id="1.10.260.40">
    <property type="entry name" value="lambda repressor-like DNA-binding domains"/>
    <property type="match status" value="1"/>
</dbReference>
<organism evidence="4 5">
    <name type="scientific">Streptomyces luteosporeus</name>
    <dbReference type="NCBI Taxonomy" id="173856"/>
    <lineage>
        <taxon>Bacteria</taxon>
        <taxon>Bacillati</taxon>
        <taxon>Actinomycetota</taxon>
        <taxon>Actinomycetes</taxon>
        <taxon>Kitasatosporales</taxon>
        <taxon>Streptomycetaceae</taxon>
        <taxon>Streptomyces</taxon>
    </lineage>
</organism>
<dbReference type="RefSeq" id="WP_344439025.1">
    <property type="nucleotide sequence ID" value="NZ_BAAASL010000026.1"/>
</dbReference>
<comment type="caution">
    <text evidence="4">The sequence shown here is derived from an EMBL/GenBank/DDBJ whole genome shotgun (WGS) entry which is preliminary data.</text>
</comment>
<dbReference type="EMBL" id="BAAASL010000026">
    <property type="protein sequence ID" value="GAA2724539.1"/>
    <property type="molecule type" value="Genomic_DNA"/>
</dbReference>
<dbReference type="Pfam" id="PF13560">
    <property type="entry name" value="HTH_31"/>
    <property type="match status" value="1"/>
</dbReference>
<keyword evidence="2" id="KW-0472">Membrane</keyword>
<evidence type="ECO:0000256" key="2">
    <source>
        <dbReference type="SAM" id="Phobius"/>
    </source>
</evidence>
<feature type="region of interest" description="Disordered" evidence="1">
    <location>
        <begin position="83"/>
        <end position="113"/>
    </location>
</feature>
<feature type="domain" description="HTH cro/C1-type" evidence="3">
    <location>
        <begin position="11"/>
        <end position="67"/>
    </location>
</feature>
<evidence type="ECO:0000313" key="4">
    <source>
        <dbReference type="EMBL" id="GAA2724539.1"/>
    </source>
</evidence>
<keyword evidence="2" id="KW-1133">Transmembrane helix</keyword>
<reference evidence="4 5" key="1">
    <citation type="journal article" date="2019" name="Int. J. Syst. Evol. Microbiol.">
        <title>The Global Catalogue of Microorganisms (GCM) 10K type strain sequencing project: providing services to taxonomists for standard genome sequencing and annotation.</title>
        <authorList>
            <consortium name="The Broad Institute Genomics Platform"/>
            <consortium name="The Broad Institute Genome Sequencing Center for Infectious Disease"/>
            <person name="Wu L."/>
            <person name="Ma J."/>
        </authorList>
    </citation>
    <scope>NUCLEOTIDE SEQUENCE [LARGE SCALE GENOMIC DNA]</scope>
    <source>
        <strain evidence="4 5">JCM 4542</strain>
    </source>
</reference>
<name>A0ABN3U593_9ACTN</name>
<keyword evidence="2" id="KW-0812">Transmembrane</keyword>
<sequence length="416" mass="44475">MTGQTEELARALSELKDRAGLSYGTLAKRLHMSTSTLHRYCNGAAVPAEYAAVERFARACGAEREQLLALHRLWILADAEREAARKSPAPPADPKPEPDPEPEPEPVAPASSGQRRVRMVLIAAMVIGVATVGTAFAGSYFTADRGTAAPRAGSSPNPWNVEPNGDSYPSANASRSPGLPFPQWDPTGPPPLPASPGGTQSPASPGPPPLAADVRAYSLDDRCGSMYVTGRTPGEVPAPPEGNDARGWVTGMRAVAGGRMQIQVTVQGKGREAVVLHGLSVHVVDHTDPLEWTGYSMGEGCGGGLTPRTFDIDLDTDRPVAQPKPGVQGNIELPAAHFPFRVSSADPEVLDVVAHTDKRAVAWYLDLEWSSGARHGTFRIDDNGRPFRTSAVKSRPQYMYNAAKKAWEPLDDYARH</sequence>
<keyword evidence="5" id="KW-1185">Reference proteome</keyword>
<dbReference type="SMART" id="SM00530">
    <property type="entry name" value="HTH_XRE"/>
    <property type="match status" value="1"/>
</dbReference>